<keyword evidence="5" id="KW-1185">Reference proteome</keyword>
<proteinExistence type="inferred from homology"/>
<feature type="domain" description="TsaA-like" evidence="3">
    <location>
        <begin position="6"/>
        <end position="137"/>
    </location>
</feature>
<gene>
    <name evidence="4" type="ordered locus">Dde_2646</name>
</gene>
<dbReference type="Proteomes" id="UP000002710">
    <property type="component" value="Chromosome"/>
</dbReference>
<organism evidence="4 5">
    <name type="scientific">Oleidesulfovibrio alaskensis (strain ATCC BAA-1058 / DSM 17464 / G20)</name>
    <name type="common">Desulfovibrio alaskensis</name>
    <dbReference type="NCBI Taxonomy" id="207559"/>
    <lineage>
        <taxon>Bacteria</taxon>
        <taxon>Pseudomonadati</taxon>
        <taxon>Thermodesulfobacteriota</taxon>
        <taxon>Desulfovibrionia</taxon>
        <taxon>Desulfovibrionales</taxon>
        <taxon>Desulfovibrionaceae</taxon>
        <taxon>Oleidesulfovibrio</taxon>
    </lineage>
</organism>
<dbReference type="Pfam" id="PF01980">
    <property type="entry name" value="TrmO_N"/>
    <property type="match status" value="1"/>
</dbReference>
<dbReference type="HOGENOM" id="CLU_013458_2_0_7"/>
<evidence type="ECO:0000256" key="2">
    <source>
        <dbReference type="ARBA" id="ARBA00033753"/>
    </source>
</evidence>
<dbReference type="SUPFAM" id="SSF118196">
    <property type="entry name" value="YaeB-like"/>
    <property type="match status" value="1"/>
</dbReference>
<evidence type="ECO:0000313" key="5">
    <source>
        <dbReference type="Proteomes" id="UP000002710"/>
    </source>
</evidence>
<dbReference type="STRING" id="207559.Dde_2646"/>
<dbReference type="InterPro" id="IPR023370">
    <property type="entry name" value="TrmO-like_N"/>
</dbReference>
<dbReference type="InterPro" id="IPR036413">
    <property type="entry name" value="YaeB-like_sf"/>
</dbReference>
<evidence type="ECO:0000256" key="1">
    <source>
        <dbReference type="ARBA" id="ARBA00022691"/>
    </source>
</evidence>
<dbReference type="eggNOG" id="COG1720">
    <property type="taxonomic scope" value="Bacteria"/>
</dbReference>
<dbReference type="PROSITE" id="PS51668">
    <property type="entry name" value="TSAA_2"/>
    <property type="match status" value="1"/>
</dbReference>
<dbReference type="KEGG" id="dde:Dde_2646"/>
<dbReference type="InterPro" id="IPR040372">
    <property type="entry name" value="YaeB-like"/>
</dbReference>
<comment type="similarity">
    <text evidence="2">Belongs to the tRNA methyltransferase O family.</text>
</comment>
<protein>
    <submittedName>
        <fullName evidence="4">Uncharacterized protein family UPF0066</fullName>
    </submittedName>
</protein>
<dbReference type="AlphaFoldDB" id="Q30Y04"/>
<dbReference type="NCBIfam" id="TIGR00104">
    <property type="entry name" value="tRNA_TsaA"/>
    <property type="match status" value="1"/>
</dbReference>
<dbReference type="RefSeq" id="WP_011368477.1">
    <property type="nucleotide sequence ID" value="NC_007519.1"/>
</dbReference>
<dbReference type="PANTHER" id="PTHR12818:SF0">
    <property type="entry name" value="TRNA (ADENINE(37)-N6)-METHYLTRANSFERASE"/>
    <property type="match status" value="1"/>
</dbReference>
<dbReference type="InterPro" id="IPR036414">
    <property type="entry name" value="YaeB_N_sf"/>
</dbReference>
<reference evidence="4 5" key="1">
    <citation type="journal article" date="2011" name="J. Bacteriol.">
        <title>Complete genome sequence and updated annotation of Desulfovibrio alaskensis G20.</title>
        <authorList>
            <person name="Hauser L.J."/>
            <person name="Land M.L."/>
            <person name="Brown S.D."/>
            <person name="Larimer F."/>
            <person name="Keller K.L."/>
            <person name="Rapp-Giles B.J."/>
            <person name="Price M.N."/>
            <person name="Lin M."/>
            <person name="Bruce D.C."/>
            <person name="Detter J.C."/>
            <person name="Tapia R."/>
            <person name="Han C.S."/>
            <person name="Goodwin L.A."/>
            <person name="Cheng J.F."/>
            <person name="Pitluck S."/>
            <person name="Copeland A."/>
            <person name="Lucas S."/>
            <person name="Nolan M."/>
            <person name="Lapidus A.L."/>
            <person name="Palumbo A.V."/>
            <person name="Wall J.D."/>
        </authorList>
    </citation>
    <scope>NUCLEOTIDE SEQUENCE [LARGE SCALE GENOMIC DNA]</scope>
    <source>
        <strain evidence="5">ATCC BAA 1058 / DSM 17464 / G20</strain>
    </source>
</reference>
<keyword evidence="1" id="KW-0949">S-adenosyl-L-methionine</keyword>
<name>Q30Y04_OLEA2</name>
<dbReference type="CDD" id="cd09281">
    <property type="entry name" value="UPF0066"/>
    <property type="match status" value="1"/>
</dbReference>
<sequence>MQPFTVTPIGVLRTPHTSREGMPIQPTGASACRGEARINPELADGLKDLEGFSHLILLYHFHESSGYDLTLTPFLDTCKRGLFATRSPRRPCGIGLSVVRLTAVHGNVLELEGVDMLDNSPLVDIKPYVPRFDTPQGDIRCGWLEDTAEQAQEMKSDDRFVQRDSTR</sequence>
<dbReference type="PANTHER" id="PTHR12818">
    <property type="entry name" value="TRNA (ADENINE(37)-N6)-METHYLTRANSFERASE"/>
    <property type="match status" value="1"/>
</dbReference>
<evidence type="ECO:0000313" key="4">
    <source>
        <dbReference type="EMBL" id="ABB39442.1"/>
    </source>
</evidence>
<dbReference type="Gene3D" id="2.40.30.70">
    <property type="entry name" value="YaeB-like"/>
    <property type="match status" value="1"/>
</dbReference>
<dbReference type="EMBL" id="CP000112">
    <property type="protein sequence ID" value="ABB39442.1"/>
    <property type="molecule type" value="Genomic_DNA"/>
</dbReference>
<accession>Q30Y04</accession>
<evidence type="ECO:0000259" key="3">
    <source>
        <dbReference type="PROSITE" id="PS51668"/>
    </source>
</evidence>